<proteinExistence type="predicted"/>
<evidence type="ECO:0000256" key="1">
    <source>
        <dbReference type="SAM" id="MobiDB-lite"/>
    </source>
</evidence>
<reference evidence="2" key="1">
    <citation type="submission" date="2022-05" db="EMBL/GenBank/DDBJ databases">
        <title>An RpoN-dependent PEP-CTERM gene is involved in floc formation of an Aquincola tertiaricarbonis strain.</title>
        <authorList>
            <person name="Qiu D."/>
            <person name="Xia M."/>
        </authorList>
    </citation>
    <scope>NUCLEOTIDE SEQUENCE</scope>
    <source>
        <strain evidence="2">RN12</strain>
    </source>
</reference>
<evidence type="ECO:0000313" key="2">
    <source>
        <dbReference type="EMBL" id="URI07189.1"/>
    </source>
</evidence>
<dbReference type="RefSeq" id="WP_250195454.1">
    <property type="nucleotide sequence ID" value="NZ_CP097635.1"/>
</dbReference>
<evidence type="ECO:0000313" key="3">
    <source>
        <dbReference type="Proteomes" id="UP001056201"/>
    </source>
</evidence>
<dbReference type="EMBL" id="CP097635">
    <property type="protein sequence ID" value="URI07189.1"/>
    <property type="molecule type" value="Genomic_DNA"/>
</dbReference>
<feature type="region of interest" description="Disordered" evidence="1">
    <location>
        <begin position="1"/>
        <end position="24"/>
    </location>
</feature>
<feature type="compositionally biased region" description="Low complexity" evidence="1">
    <location>
        <begin position="1"/>
        <end position="21"/>
    </location>
</feature>
<keyword evidence="3" id="KW-1185">Reference proteome</keyword>
<sequence>MPSTDPADPAPTHAPDDGAPPVRRPAAEVSTCWWRCSHCGTNHTLRLPRRNPGHCLNCCTASLAPVLGFAWER</sequence>
<dbReference type="Proteomes" id="UP001056201">
    <property type="component" value="Chromosome 1"/>
</dbReference>
<name>A0ABY4S2G9_AQUTE</name>
<accession>A0ABY4S2G9</accession>
<organism evidence="2 3">
    <name type="scientific">Aquincola tertiaricarbonis</name>
    <dbReference type="NCBI Taxonomy" id="391953"/>
    <lineage>
        <taxon>Bacteria</taxon>
        <taxon>Pseudomonadati</taxon>
        <taxon>Pseudomonadota</taxon>
        <taxon>Betaproteobacteria</taxon>
        <taxon>Burkholderiales</taxon>
        <taxon>Sphaerotilaceae</taxon>
        <taxon>Aquincola</taxon>
    </lineage>
</organism>
<protein>
    <submittedName>
        <fullName evidence="2">Uncharacterized protein</fullName>
    </submittedName>
</protein>
<gene>
    <name evidence="2" type="ORF">MW290_00760</name>
</gene>